<dbReference type="SUPFAM" id="SSF53335">
    <property type="entry name" value="S-adenosyl-L-methionine-dependent methyltransferases"/>
    <property type="match status" value="1"/>
</dbReference>
<evidence type="ECO:0000259" key="1">
    <source>
        <dbReference type="Pfam" id="PF08241"/>
    </source>
</evidence>
<dbReference type="InterPro" id="IPR013216">
    <property type="entry name" value="Methyltransf_11"/>
</dbReference>
<reference evidence="2" key="1">
    <citation type="submission" date="2019-06" db="EMBL/GenBank/DDBJ databases">
        <authorList>
            <person name="Murdoch R.W."/>
            <person name="Fathepure B."/>
        </authorList>
    </citation>
    <scope>NUCLEOTIDE SEQUENCE</scope>
</reference>
<dbReference type="PANTHER" id="PTHR42912">
    <property type="entry name" value="METHYLTRANSFERASE"/>
    <property type="match status" value="1"/>
</dbReference>
<dbReference type="InterPro" id="IPR029063">
    <property type="entry name" value="SAM-dependent_MTases_sf"/>
</dbReference>
<dbReference type="AlphaFoldDB" id="A0A5B8RAU2"/>
<name>A0A5B8RAU2_9ZZZZ</name>
<dbReference type="CDD" id="cd02440">
    <property type="entry name" value="AdoMet_MTases"/>
    <property type="match status" value="1"/>
</dbReference>
<protein>
    <recommendedName>
        <fullName evidence="1">Methyltransferase type 11 domain-containing protein</fullName>
    </recommendedName>
</protein>
<accession>A0A5B8RAU2</accession>
<sequence>MANDAIDQRLSRVYGSGSREELAAIYRDWAETYEDDLTGAGYSHPVVCLPLITRYVASGDTPLLDAGCGTGMIGPWLRQLGYSHVEGLDASDDMLEVAGRKEAYAVLRKAFLGEDIPFADDGFGAAVCMGVFTRGHVGPEGLDDLVRVVRPNGVIVFTVNEAMFERDGFRDRIEKLVEAGTCTEIETVGPYVPTPGESAEDPTYCRAIVLRVH</sequence>
<feature type="domain" description="Methyltransferase type 11" evidence="1">
    <location>
        <begin position="64"/>
        <end position="157"/>
    </location>
</feature>
<gene>
    <name evidence="2" type="ORF">KBTEX_02120</name>
</gene>
<evidence type="ECO:0000313" key="2">
    <source>
        <dbReference type="EMBL" id="QEA05796.1"/>
    </source>
</evidence>
<dbReference type="Pfam" id="PF08241">
    <property type="entry name" value="Methyltransf_11"/>
    <property type="match status" value="1"/>
</dbReference>
<dbReference type="EMBL" id="MN079111">
    <property type="protein sequence ID" value="QEA05796.1"/>
    <property type="molecule type" value="Genomic_DNA"/>
</dbReference>
<organism evidence="2">
    <name type="scientific">uncultured organism</name>
    <dbReference type="NCBI Taxonomy" id="155900"/>
    <lineage>
        <taxon>unclassified sequences</taxon>
        <taxon>environmental samples</taxon>
    </lineage>
</organism>
<dbReference type="InterPro" id="IPR050508">
    <property type="entry name" value="Methyltransf_Superfamily"/>
</dbReference>
<dbReference type="GO" id="GO:0008757">
    <property type="term" value="F:S-adenosylmethionine-dependent methyltransferase activity"/>
    <property type="evidence" value="ECO:0007669"/>
    <property type="project" value="InterPro"/>
</dbReference>
<proteinExistence type="predicted"/>
<dbReference type="PANTHER" id="PTHR42912:SF93">
    <property type="entry name" value="N6-ADENOSINE-METHYLTRANSFERASE TMT1A"/>
    <property type="match status" value="1"/>
</dbReference>
<dbReference type="Gene3D" id="3.40.50.150">
    <property type="entry name" value="Vaccinia Virus protein VP39"/>
    <property type="match status" value="1"/>
</dbReference>